<keyword evidence="2" id="KW-1185">Reference proteome</keyword>
<proteinExistence type="predicted"/>
<evidence type="ECO:0000313" key="2">
    <source>
        <dbReference type="Proteomes" id="UP000215914"/>
    </source>
</evidence>
<dbReference type="Proteomes" id="UP000215914">
    <property type="component" value="Unassembled WGS sequence"/>
</dbReference>
<dbReference type="Gramene" id="mRNA:HanXRQr2_Chr01g0040421">
    <property type="protein sequence ID" value="CDS:HanXRQr2_Chr01g0040421.1"/>
    <property type="gene ID" value="HanXRQr2_Chr01g0040421"/>
</dbReference>
<organism evidence="1 2">
    <name type="scientific">Helianthus annuus</name>
    <name type="common">Common sunflower</name>
    <dbReference type="NCBI Taxonomy" id="4232"/>
    <lineage>
        <taxon>Eukaryota</taxon>
        <taxon>Viridiplantae</taxon>
        <taxon>Streptophyta</taxon>
        <taxon>Embryophyta</taxon>
        <taxon>Tracheophyta</taxon>
        <taxon>Spermatophyta</taxon>
        <taxon>Magnoliopsida</taxon>
        <taxon>eudicotyledons</taxon>
        <taxon>Gunneridae</taxon>
        <taxon>Pentapetalae</taxon>
        <taxon>asterids</taxon>
        <taxon>campanulids</taxon>
        <taxon>Asterales</taxon>
        <taxon>Asteraceae</taxon>
        <taxon>Asteroideae</taxon>
        <taxon>Heliantheae alliance</taxon>
        <taxon>Heliantheae</taxon>
        <taxon>Helianthus</taxon>
    </lineage>
</organism>
<sequence length="73" mass="8091">MSEVLEMVNQLIRVPSQATSLASPVAVAPKKVFVEGEKTNEGVHVHKSACLPRIRHSKLLKPCSKRWCCVSLH</sequence>
<comment type="caution">
    <text evidence="1">The sequence shown here is derived from an EMBL/GenBank/DDBJ whole genome shotgun (WGS) entry which is preliminary data.</text>
</comment>
<evidence type="ECO:0000313" key="1">
    <source>
        <dbReference type="EMBL" id="KAF5823632.1"/>
    </source>
</evidence>
<gene>
    <name evidence="1" type="ORF">HanXRQr2_Chr01g0040421</name>
</gene>
<name>A0A9K3JZS5_HELAN</name>
<reference evidence="1" key="2">
    <citation type="submission" date="2020-06" db="EMBL/GenBank/DDBJ databases">
        <title>Helianthus annuus Genome sequencing and assembly Release 2.</title>
        <authorList>
            <person name="Gouzy J."/>
            <person name="Langlade N."/>
            <person name="Munos S."/>
        </authorList>
    </citation>
    <scope>NUCLEOTIDE SEQUENCE</scope>
    <source>
        <tissue evidence="1">Leaves</tissue>
    </source>
</reference>
<protein>
    <submittedName>
        <fullName evidence="1">Uncharacterized protein</fullName>
    </submittedName>
</protein>
<accession>A0A9K3JZS5</accession>
<dbReference type="EMBL" id="MNCJ02000316">
    <property type="protein sequence ID" value="KAF5823632.1"/>
    <property type="molecule type" value="Genomic_DNA"/>
</dbReference>
<reference evidence="1" key="1">
    <citation type="journal article" date="2017" name="Nature">
        <title>The sunflower genome provides insights into oil metabolism, flowering and Asterid evolution.</title>
        <authorList>
            <person name="Badouin H."/>
            <person name="Gouzy J."/>
            <person name="Grassa C.J."/>
            <person name="Murat F."/>
            <person name="Staton S.E."/>
            <person name="Cottret L."/>
            <person name="Lelandais-Briere C."/>
            <person name="Owens G.L."/>
            <person name="Carrere S."/>
            <person name="Mayjonade B."/>
            <person name="Legrand L."/>
            <person name="Gill N."/>
            <person name="Kane N.C."/>
            <person name="Bowers J.E."/>
            <person name="Hubner S."/>
            <person name="Bellec A."/>
            <person name="Berard A."/>
            <person name="Berges H."/>
            <person name="Blanchet N."/>
            <person name="Boniface M.C."/>
            <person name="Brunel D."/>
            <person name="Catrice O."/>
            <person name="Chaidir N."/>
            <person name="Claudel C."/>
            <person name="Donnadieu C."/>
            <person name="Faraut T."/>
            <person name="Fievet G."/>
            <person name="Helmstetter N."/>
            <person name="King M."/>
            <person name="Knapp S.J."/>
            <person name="Lai Z."/>
            <person name="Le Paslier M.C."/>
            <person name="Lippi Y."/>
            <person name="Lorenzon L."/>
            <person name="Mandel J.R."/>
            <person name="Marage G."/>
            <person name="Marchand G."/>
            <person name="Marquand E."/>
            <person name="Bret-Mestries E."/>
            <person name="Morien E."/>
            <person name="Nambeesan S."/>
            <person name="Nguyen T."/>
            <person name="Pegot-Espagnet P."/>
            <person name="Pouilly N."/>
            <person name="Raftis F."/>
            <person name="Sallet E."/>
            <person name="Schiex T."/>
            <person name="Thomas J."/>
            <person name="Vandecasteele C."/>
            <person name="Vares D."/>
            <person name="Vear F."/>
            <person name="Vautrin S."/>
            <person name="Crespi M."/>
            <person name="Mangin B."/>
            <person name="Burke J.M."/>
            <person name="Salse J."/>
            <person name="Munos S."/>
            <person name="Vincourt P."/>
            <person name="Rieseberg L.H."/>
            <person name="Langlade N.B."/>
        </authorList>
    </citation>
    <scope>NUCLEOTIDE SEQUENCE</scope>
    <source>
        <tissue evidence="1">Leaves</tissue>
    </source>
</reference>
<dbReference type="AlphaFoldDB" id="A0A9K3JZS5"/>